<evidence type="ECO:0000313" key="3">
    <source>
        <dbReference type="Proteomes" id="UP000614469"/>
    </source>
</evidence>
<evidence type="ECO:0000256" key="1">
    <source>
        <dbReference type="SAM" id="SignalP"/>
    </source>
</evidence>
<name>A0A8J6NPT4_9CHLR</name>
<organism evidence="2 3">
    <name type="scientific">Candidatus Desulfolinea nitratireducens</name>
    <dbReference type="NCBI Taxonomy" id="2841698"/>
    <lineage>
        <taxon>Bacteria</taxon>
        <taxon>Bacillati</taxon>
        <taxon>Chloroflexota</taxon>
        <taxon>Anaerolineae</taxon>
        <taxon>Anaerolineales</taxon>
        <taxon>Anaerolineales incertae sedis</taxon>
        <taxon>Candidatus Desulfolinea</taxon>
    </lineage>
</organism>
<accession>A0A8J6NPT4</accession>
<sequence>MLKKIFQISTYLVFSSIWVFMLSASATLPDAEIDQFSDYTRGIKYNYFRWVANASWIKLQQAALGSPGYIDRPTQKEIVMDYLRQMERVLQTEYELDQLYANPEIVDPEASSADLRARLEALYAEQRQLAPFAESVLEGQISAVLAEAGLTTGGQPLPGPLYHISPLPMALIISPRDTIRQDENISLLADFPVDEQDALEESIATDLEFSALVVPVGGIGIYPTMGMRSTNLPWIVDTIAHEWMHNYLSWHLLGANYGTTPELRTINETVASIVGSEVGRIVLERYYPEHLAREHPPVDLLSFSEGPLGPNFFPPPFEYRAEMHKTRLHVDELLAEGSTDEAEAYMEYRRQIFWNHGYAIRKLNQAYFAFYGAYADVPGGAAGADPVGPAVRALREQSDSLSDFVHKIMWIDSFEKLQEMVE</sequence>
<keyword evidence="1" id="KW-0732">Signal</keyword>
<comment type="caution">
    <text evidence="2">The sequence shown here is derived from an EMBL/GenBank/DDBJ whole genome shotgun (WGS) entry which is preliminary data.</text>
</comment>
<dbReference type="Proteomes" id="UP000614469">
    <property type="component" value="Unassembled WGS sequence"/>
</dbReference>
<gene>
    <name evidence="2" type="ORF">H8E29_17190</name>
</gene>
<reference evidence="2 3" key="1">
    <citation type="submission" date="2020-08" db="EMBL/GenBank/DDBJ databases">
        <title>Bridging the membrane lipid divide: bacteria of the FCB group superphylum have the potential to synthesize archaeal ether lipids.</title>
        <authorList>
            <person name="Villanueva L."/>
            <person name="Von Meijenfeldt F.A.B."/>
            <person name="Westbye A.B."/>
            <person name="Yadav S."/>
            <person name="Hopmans E.C."/>
            <person name="Dutilh B.E."/>
            <person name="Sinninghe Damste J.S."/>
        </authorList>
    </citation>
    <scope>NUCLEOTIDE SEQUENCE [LARGE SCALE GENOMIC DNA]</scope>
    <source>
        <strain evidence="2">NIOZ-UU36</strain>
    </source>
</reference>
<protein>
    <recommendedName>
        <fullName evidence="4">DUF4932 domain-containing protein</fullName>
    </recommendedName>
</protein>
<evidence type="ECO:0000313" key="2">
    <source>
        <dbReference type="EMBL" id="MBC8336993.1"/>
    </source>
</evidence>
<feature type="signal peptide" evidence="1">
    <location>
        <begin position="1"/>
        <end position="26"/>
    </location>
</feature>
<proteinExistence type="predicted"/>
<dbReference type="EMBL" id="JACNJN010000218">
    <property type="protein sequence ID" value="MBC8336993.1"/>
    <property type="molecule type" value="Genomic_DNA"/>
</dbReference>
<feature type="chain" id="PRO_5035276213" description="DUF4932 domain-containing protein" evidence="1">
    <location>
        <begin position="27"/>
        <end position="422"/>
    </location>
</feature>
<evidence type="ECO:0008006" key="4">
    <source>
        <dbReference type="Google" id="ProtNLM"/>
    </source>
</evidence>
<dbReference type="AlphaFoldDB" id="A0A8J6NPT4"/>